<evidence type="ECO:0000313" key="3">
    <source>
        <dbReference type="Proteomes" id="UP001066276"/>
    </source>
</evidence>
<accession>A0AAV7NHV9</accession>
<dbReference type="AlphaFoldDB" id="A0AAV7NHV9"/>
<feature type="region of interest" description="Disordered" evidence="1">
    <location>
        <begin position="1"/>
        <end position="25"/>
    </location>
</feature>
<dbReference type="InterPro" id="IPR004244">
    <property type="entry name" value="Transposase_22"/>
</dbReference>
<dbReference type="Proteomes" id="UP001066276">
    <property type="component" value="Chromosome 8"/>
</dbReference>
<dbReference type="PANTHER" id="PTHR11505">
    <property type="entry name" value="L1 TRANSPOSABLE ELEMENT-RELATED"/>
    <property type="match status" value="1"/>
</dbReference>
<proteinExistence type="predicted"/>
<reference evidence="2" key="1">
    <citation type="journal article" date="2022" name="bioRxiv">
        <title>Sequencing and chromosome-scale assembly of the giantPleurodeles waltlgenome.</title>
        <authorList>
            <person name="Brown T."/>
            <person name="Elewa A."/>
            <person name="Iarovenko S."/>
            <person name="Subramanian E."/>
            <person name="Araus A.J."/>
            <person name="Petzold A."/>
            <person name="Susuki M."/>
            <person name="Suzuki K.-i.T."/>
            <person name="Hayashi T."/>
            <person name="Toyoda A."/>
            <person name="Oliveira C."/>
            <person name="Osipova E."/>
            <person name="Leigh N.D."/>
            <person name="Simon A."/>
            <person name="Yun M.H."/>
        </authorList>
    </citation>
    <scope>NUCLEOTIDE SEQUENCE</scope>
    <source>
        <strain evidence="2">20211129_DDA</strain>
        <tissue evidence="2">Liver</tissue>
    </source>
</reference>
<sequence length="191" mass="21747">MDQKGSTLERAHRVPSLQQPPGAPPIPVVTRLLHFKDRDHILQRAQMGLKVKNKKVGIFPDFSREVQRQRAALTTVKKRLREAGIIYSMQLPARLRVVTPTGIQFFATPEEAWDWAVGNPTQARADHLKCRKESSTLVHDEEIGRCHLGRPRHRKHREGPTSGILGGDHHLMPDPCLGKRVMMEQTWAEIQ</sequence>
<gene>
    <name evidence="2" type="ORF">NDU88_003319</name>
</gene>
<feature type="compositionally biased region" description="Basic and acidic residues" evidence="1">
    <location>
        <begin position="1"/>
        <end position="12"/>
    </location>
</feature>
<dbReference type="EMBL" id="JANPWB010000012">
    <property type="protein sequence ID" value="KAJ1115091.1"/>
    <property type="molecule type" value="Genomic_DNA"/>
</dbReference>
<dbReference type="InterPro" id="IPR042566">
    <property type="entry name" value="L1_C"/>
</dbReference>
<organism evidence="2 3">
    <name type="scientific">Pleurodeles waltl</name>
    <name type="common">Iberian ribbed newt</name>
    <dbReference type="NCBI Taxonomy" id="8319"/>
    <lineage>
        <taxon>Eukaryota</taxon>
        <taxon>Metazoa</taxon>
        <taxon>Chordata</taxon>
        <taxon>Craniata</taxon>
        <taxon>Vertebrata</taxon>
        <taxon>Euteleostomi</taxon>
        <taxon>Amphibia</taxon>
        <taxon>Batrachia</taxon>
        <taxon>Caudata</taxon>
        <taxon>Salamandroidea</taxon>
        <taxon>Salamandridae</taxon>
        <taxon>Pleurodelinae</taxon>
        <taxon>Pleurodeles</taxon>
    </lineage>
</organism>
<evidence type="ECO:0000313" key="2">
    <source>
        <dbReference type="EMBL" id="KAJ1115091.1"/>
    </source>
</evidence>
<keyword evidence="3" id="KW-1185">Reference proteome</keyword>
<evidence type="ECO:0000256" key="1">
    <source>
        <dbReference type="SAM" id="MobiDB-lite"/>
    </source>
</evidence>
<comment type="caution">
    <text evidence="2">The sequence shown here is derived from an EMBL/GenBank/DDBJ whole genome shotgun (WGS) entry which is preliminary data.</text>
</comment>
<dbReference type="Gene3D" id="3.30.250.20">
    <property type="entry name" value="L1 transposable element, C-terminal domain"/>
    <property type="match status" value="1"/>
</dbReference>
<protein>
    <submittedName>
        <fullName evidence="2">Uncharacterized protein</fullName>
    </submittedName>
</protein>
<name>A0AAV7NHV9_PLEWA</name>